<gene>
    <name evidence="1" type="ORF">RO3G_12497</name>
</gene>
<dbReference type="InParanoid" id="I1CH56"/>
<dbReference type="OMA" id="FVHQKWQ"/>
<reference evidence="1 2" key="1">
    <citation type="journal article" date="2009" name="PLoS Genet.">
        <title>Genomic analysis of the basal lineage fungus Rhizopus oryzae reveals a whole-genome duplication.</title>
        <authorList>
            <person name="Ma L.-J."/>
            <person name="Ibrahim A.S."/>
            <person name="Skory C."/>
            <person name="Grabherr M.G."/>
            <person name="Burger G."/>
            <person name="Butler M."/>
            <person name="Elias M."/>
            <person name="Idnurm A."/>
            <person name="Lang B.F."/>
            <person name="Sone T."/>
            <person name="Abe A."/>
            <person name="Calvo S.E."/>
            <person name="Corrochano L.M."/>
            <person name="Engels R."/>
            <person name="Fu J."/>
            <person name="Hansberg W."/>
            <person name="Kim J.-M."/>
            <person name="Kodira C.D."/>
            <person name="Koehrsen M.J."/>
            <person name="Liu B."/>
            <person name="Miranda-Saavedra D."/>
            <person name="O'Leary S."/>
            <person name="Ortiz-Castellanos L."/>
            <person name="Poulter R."/>
            <person name="Rodriguez-Romero J."/>
            <person name="Ruiz-Herrera J."/>
            <person name="Shen Y.-Q."/>
            <person name="Zeng Q."/>
            <person name="Galagan J."/>
            <person name="Birren B.W."/>
            <person name="Cuomo C.A."/>
            <person name="Wickes B.L."/>
        </authorList>
    </citation>
    <scope>NUCLEOTIDE SEQUENCE [LARGE SCALE GENOMIC DNA]</scope>
    <source>
        <strain evidence="2">RA 99-880 / ATCC MYA-4621 / FGSC 9543 / NRRL 43880</strain>
    </source>
</reference>
<dbReference type="RefSeq" id="XP_067523182.1">
    <property type="nucleotide sequence ID" value="XM_067667081.1"/>
</dbReference>
<dbReference type="eggNOG" id="ENOG502T9S5">
    <property type="taxonomic scope" value="Eukaryota"/>
</dbReference>
<dbReference type="OrthoDB" id="2344405at2759"/>
<dbReference type="EMBL" id="CH476741">
    <property type="protein sequence ID" value="EIE87786.1"/>
    <property type="molecule type" value="Genomic_DNA"/>
</dbReference>
<accession>I1CH56</accession>
<dbReference type="Proteomes" id="UP000009138">
    <property type="component" value="Unassembled WGS sequence"/>
</dbReference>
<proteinExistence type="predicted"/>
<protein>
    <submittedName>
        <fullName evidence="1">Uncharacterized protein</fullName>
    </submittedName>
</protein>
<keyword evidence="2" id="KW-1185">Reference proteome</keyword>
<dbReference type="VEuPathDB" id="FungiDB:RO3G_12497"/>
<sequence length="318" mass="36833">MATFMDQPFYFNEYESKQDDFYLIQDVKPLFNNCSVATGNINILSQMRQNLFNSTMISFPIPNNTNTERKDLSQYLNACMFADPLDYRLQRSENLLMRMICCKKLDTSQMSLMRLSKGVFVHQVWESSSPHSSPTLSTIESALYNQAVDFNDEAPIDNFHFNKIYQTQPFSYDTFIPFSYTFGVRFTNPYSDSHDLIVRGKIPVWCQTLFLSTCFKQSSIQPHVPHAGLFPFAPHITVTFKPFDHHLTAIPELTLLYERLSMEYDDPYSLPNDEDEIDWPKHKQAIMANMLICDIPDEVAKLVENMGAIWAASQGFFF</sequence>
<organism evidence="1 2">
    <name type="scientific">Rhizopus delemar (strain RA 99-880 / ATCC MYA-4621 / FGSC 9543 / NRRL 43880)</name>
    <name type="common">Mucormycosis agent</name>
    <name type="synonym">Rhizopus arrhizus var. delemar</name>
    <dbReference type="NCBI Taxonomy" id="246409"/>
    <lineage>
        <taxon>Eukaryota</taxon>
        <taxon>Fungi</taxon>
        <taxon>Fungi incertae sedis</taxon>
        <taxon>Mucoromycota</taxon>
        <taxon>Mucoromycotina</taxon>
        <taxon>Mucoromycetes</taxon>
        <taxon>Mucorales</taxon>
        <taxon>Mucorineae</taxon>
        <taxon>Rhizopodaceae</taxon>
        <taxon>Rhizopus</taxon>
    </lineage>
</organism>
<dbReference type="GeneID" id="93619462"/>
<evidence type="ECO:0000313" key="2">
    <source>
        <dbReference type="Proteomes" id="UP000009138"/>
    </source>
</evidence>
<evidence type="ECO:0000313" key="1">
    <source>
        <dbReference type="EMBL" id="EIE87786.1"/>
    </source>
</evidence>
<name>I1CH56_RHIO9</name>
<dbReference type="AlphaFoldDB" id="I1CH56"/>